<dbReference type="OrthoDB" id="445589at2"/>
<evidence type="ECO:0000256" key="2">
    <source>
        <dbReference type="ARBA" id="ARBA00022448"/>
    </source>
</evidence>
<name>A0A1I3HXY4_9PLAN</name>
<dbReference type="GO" id="GO:0005254">
    <property type="term" value="F:chloride channel activity"/>
    <property type="evidence" value="ECO:0007669"/>
    <property type="project" value="InterPro"/>
</dbReference>
<evidence type="ECO:0000256" key="7">
    <source>
        <dbReference type="ARBA" id="ARBA00023136"/>
    </source>
</evidence>
<feature type="transmembrane region" description="Helical" evidence="9">
    <location>
        <begin position="228"/>
        <end position="246"/>
    </location>
</feature>
<accession>A0A1I3HXY4</accession>
<dbReference type="RefSeq" id="WP_092050601.1">
    <property type="nucleotide sequence ID" value="NZ_FOQD01000008.1"/>
</dbReference>
<keyword evidence="4 9" id="KW-0812">Transmembrane</keyword>
<evidence type="ECO:0000313" key="11">
    <source>
        <dbReference type="Proteomes" id="UP000199518"/>
    </source>
</evidence>
<feature type="transmembrane region" description="Helical" evidence="9">
    <location>
        <begin position="12"/>
        <end position="32"/>
    </location>
</feature>
<dbReference type="STRING" id="1576369.SAMN05421753_108239"/>
<dbReference type="InterPro" id="IPR044669">
    <property type="entry name" value="YneE/VCCN1/2-like"/>
</dbReference>
<dbReference type="Pfam" id="PF25539">
    <property type="entry name" value="Bestrophin_2"/>
    <property type="match status" value="1"/>
</dbReference>
<keyword evidence="11" id="KW-1185">Reference proteome</keyword>
<dbReference type="AlphaFoldDB" id="A0A1I3HXY4"/>
<keyword evidence="6" id="KW-0406">Ion transport</keyword>
<protein>
    <submittedName>
        <fullName evidence="10">Putative membrane protein</fullName>
    </submittedName>
</protein>
<keyword evidence="7 9" id="KW-0472">Membrane</keyword>
<evidence type="ECO:0000256" key="4">
    <source>
        <dbReference type="ARBA" id="ARBA00022692"/>
    </source>
</evidence>
<evidence type="ECO:0000256" key="8">
    <source>
        <dbReference type="ARBA" id="ARBA00034708"/>
    </source>
</evidence>
<dbReference type="EMBL" id="FOQD01000008">
    <property type="protein sequence ID" value="SFI40616.1"/>
    <property type="molecule type" value="Genomic_DNA"/>
</dbReference>
<evidence type="ECO:0000313" key="10">
    <source>
        <dbReference type="EMBL" id="SFI40616.1"/>
    </source>
</evidence>
<sequence length="319" mass="37430">MFVRRNIPWSWTLYYAWPSLLYFLAVDLTVYWQRDRIQQLHLDLPFEPISMMATALAIFLGFKNNEAYGRWWEARKIWGLAVNYSRAWARQVLTLMDSPEAEHVELSEFQKQLIYRHIAFIHALRIFLRSTSSFPQEETADEPVSARNDYRECRPFIDDDEFKQMKRSDNPPEVLMQMQGRGLQQARRRAWVSEYVLIQLDQTLVEFNNVQGRAERIKKTPLPRPYSYFQRVIVHVLGTLLPFGLVANMGWLMVPLSFVVSFVFLALDLIGSRTEDPFENRVDDTPLSAISRTIERNMREALGEKDLPAPLEPERGVLL</sequence>
<evidence type="ECO:0000256" key="5">
    <source>
        <dbReference type="ARBA" id="ARBA00022989"/>
    </source>
</evidence>
<feature type="transmembrane region" description="Helical" evidence="9">
    <location>
        <begin position="44"/>
        <end position="62"/>
    </location>
</feature>
<evidence type="ECO:0000256" key="3">
    <source>
        <dbReference type="ARBA" id="ARBA00022475"/>
    </source>
</evidence>
<proteinExistence type="inferred from homology"/>
<keyword evidence="5 9" id="KW-1133">Transmembrane helix</keyword>
<dbReference type="Proteomes" id="UP000199518">
    <property type="component" value="Unassembled WGS sequence"/>
</dbReference>
<dbReference type="PANTHER" id="PTHR33281">
    <property type="entry name" value="UPF0187 PROTEIN YNEE"/>
    <property type="match status" value="1"/>
</dbReference>
<dbReference type="PANTHER" id="PTHR33281:SF19">
    <property type="entry name" value="VOLTAGE-DEPENDENT ANION CHANNEL-FORMING PROTEIN YNEE"/>
    <property type="match status" value="1"/>
</dbReference>
<evidence type="ECO:0000256" key="9">
    <source>
        <dbReference type="SAM" id="Phobius"/>
    </source>
</evidence>
<evidence type="ECO:0000256" key="6">
    <source>
        <dbReference type="ARBA" id="ARBA00023065"/>
    </source>
</evidence>
<keyword evidence="2" id="KW-0813">Transport</keyword>
<keyword evidence="3" id="KW-1003">Cell membrane</keyword>
<reference evidence="11" key="1">
    <citation type="submission" date="2016-10" db="EMBL/GenBank/DDBJ databases">
        <authorList>
            <person name="Varghese N."/>
            <person name="Submissions S."/>
        </authorList>
    </citation>
    <scope>NUCLEOTIDE SEQUENCE [LARGE SCALE GENOMIC DNA]</scope>
    <source>
        <strain evidence="11">DSM 26348</strain>
    </source>
</reference>
<organism evidence="10 11">
    <name type="scientific">Planctomicrobium piriforme</name>
    <dbReference type="NCBI Taxonomy" id="1576369"/>
    <lineage>
        <taxon>Bacteria</taxon>
        <taxon>Pseudomonadati</taxon>
        <taxon>Planctomycetota</taxon>
        <taxon>Planctomycetia</taxon>
        <taxon>Planctomycetales</taxon>
        <taxon>Planctomycetaceae</taxon>
        <taxon>Planctomicrobium</taxon>
    </lineage>
</organism>
<comment type="subcellular location">
    <subcellularLocation>
        <location evidence="1">Cell membrane</location>
        <topology evidence="1">Multi-pass membrane protein</topology>
    </subcellularLocation>
</comment>
<gene>
    <name evidence="10" type="ORF">SAMN05421753_108239</name>
</gene>
<dbReference type="GO" id="GO:0005886">
    <property type="term" value="C:plasma membrane"/>
    <property type="evidence" value="ECO:0007669"/>
    <property type="project" value="UniProtKB-SubCell"/>
</dbReference>
<comment type="similarity">
    <text evidence="8">Belongs to the anion channel-forming bestrophin (TC 1.A.46) family.</text>
</comment>
<evidence type="ECO:0000256" key="1">
    <source>
        <dbReference type="ARBA" id="ARBA00004651"/>
    </source>
</evidence>